<dbReference type="PANTHER" id="PTHR33069">
    <property type="entry name" value="CHROMOSOME 7, WHOLE GENOME SHOTGUN SEQUENCE-RELATED"/>
    <property type="match status" value="1"/>
</dbReference>
<dbReference type="STRING" id="1165861.A0A0L0UZB5"/>
<keyword evidence="2" id="KW-1185">Reference proteome</keyword>
<dbReference type="AlphaFoldDB" id="A0A0L0UZB5"/>
<protein>
    <submittedName>
        <fullName evidence="1">Uncharacterized protein</fullName>
    </submittedName>
</protein>
<gene>
    <name evidence="1" type="ORF">PSTG_14516</name>
</gene>
<organism evidence="1 2">
    <name type="scientific">Puccinia striiformis f. sp. tritici PST-78</name>
    <dbReference type="NCBI Taxonomy" id="1165861"/>
    <lineage>
        <taxon>Eukaryota</taxon>
        <taxon>Fungi</taxon>
        <taxon>Dikarya</taxon>
        <taxon>Basidiomycota</taxon>
        <taxon>Pucciniomycotina</taxon>
        <taxon>Pucciniomycetes</taxon>
        <taxon>Pucciniales</taxon>
        <taxon>Pucciniaceae</taxon>
        <taxon>Puccinia</taxon>
    </lineage>
</organism>
<accession>A0A0L0UZB5</accession>
<evidence type="ECO:0000313" key="2">
    <source>
        <dbReference type="Proteomes" id="UP000054564"/>
    </source>
</evidence>
<dbReference type="EMBL" id="AJIL01000176">
    <property type="protein sequence ID" value="KNE92084.1"/>
    <property type="molecule type" value="Genomic_DNA"/>
</dbReference>
<evidence type="ECO:0000313" key="1">
    <source>
        <dbReference type="EMBL" id="KNE92084.1"/>
    </source>
</evidence>
<sequence length="427" mass="49225">MISDLLHGTQVTSTPPLEPVEMDHESNPFLWCLNLTTVTLTSLLPCLHLMRASKLTSQVSVDLVISKFDSLGSKWRSENKDKDKEVHQISLMKDSVLRLHSSILPQLRDQIRTLSEALDPEDLMKDPHSKLAFITEVQSDLDRTLDQFVPATHFAFLIPMKPRSEQTNDYHLRECKSYRLHSTNHDLSMQLQWQFREFCRSAGTLINRLNLSTKPNDGVPHVSLVRESLLQRTSSALNSIDLAIHWFIWPELDLVQTSWGPYQSSINYELEELLRINKPQIIFRLNGNQFDSKPRSEPFLKLGKSAVPLFKLCKLFFIKLSVQAMNGKRLPHFTTMSSHQLYILHDLAKKVQSEVSKLTRALVGAKVHEELVHGEQLKEALQSLKTYFQVGSNLINLYCVQIIPDTLTQNYYRDWLVTWNTLVRVLE</sequence>
<dbReference type="Proteomes" id="UP000054564">
    <property type="component" value="Unassembled WGS sequence"/>
</dbReference>
<reference evidence="2" key="1">
    <citation type="submission" date="2014-03" db="EMBL/GenBank/DDBJ databases">
        <title>The Genome Sequence of Puccinia striiformis f. sp. tritici PST-78.</title>
        <authorList>
            <consortium name="The Broad Institute Genome Sequencing Platform"/>
            <person name="Cuomo C."/>
            <person name="Hulbert S."/>
            <person name="Chen X."/>
            <person name="Walker B."/>
            <person name="Young S.K."/>
            <person name="Zeng Q."/>
            <person name="Gargeya S."/>
            <person name="Fitzgerald M."/>
            <person name="Haas B."/>
            <person name="Abouelleil A."/>
            <person name="Alvarado L."/>
            <person name="Arachchi H.M."/>
            <person name="Berlin A.M."/>
            <person name="Chapman S.B."/>
            <person name="Goldberg J."/>
            <person name="Griggs A."/>
            <person name="Gujja S."/>
            <person name="Hansen M."/>
            <person name="Howarth C."/>
            <person name="Imamovic A."/>
            <person name="Larimer J."/>
            <person name="McCowan C."/>
            <person name="Montmayeur A."/>
            <person name="Murphy C."/>
            <person name="Neiman D."/>
            <person name="Pearson M."/>
            <person name="Priest M."/>
            <person name="Roberts A."/>
            <person name="Saif S."/>
            <person name="Shea T."/>
            <person name="Sisk P."/>
            <person name="Sykes S."/>
            <person name="Wortman J."/>
            <person name="Nusbaum C."/>
            <person name="Birren B."/>
        </authorList>
    </citation>
    <scope>NUCLEOTIDE SEQUENCE [LARGE SCALE GENOMIC DNA]</scope>
    <source>
        <strain evidence="2">race PST-78</strain>
    </source>
</reference>
<name>A0A0L0UZB5_9BASI</name>
<comment type="caution">
    <text evidence="1">The sequence shown here is derived from an EMBL/GenBank/DDBJ whole genome shotgun (WGS) entry which is preliminary data.</text>
</comment>
<proteinExistence type="predicted"/>
<dbReference type="PANTHER" id="PTHR33069:SF3">
    <property type="entry name" value="DYNEIN HEAVY CHAIN TAIL DOMAIN-CONTAINING PROTEIN"/>
    <property type="match status" value="1"/>
</dbReference>